<feature type="transmembrane region" description="Helical" evidence="1">
    <location>
        <begin position="20"/>
        <end position="43"/>
    </location>
</feature>
<reference evidence="2 3" key="1">
    <citation type="submission" date="2015-09" db="EMBL/GenBank/DDBJ databases">
        <title>Trachymyrmex cornetzi WGS genome.</title>
        <authorList>
            <person name="Nygaard S."/>
            <person name="Hu H."/>
            <person name="Boomsma J."/>
            <person name="Zhang G."/>
        </authorList>
    </citation>
    <scope>NUCLEOTIDE SEQUENCE [LARGE SCALE GENOMIC DNA]</scope>
    <source>
        <strain evidence="2">Tcor2-1</strain>
        <tissue evidence="2">Whole body</tissue>
    </source>
</reference>
<dbReference type="AlphaFoldDB" id="A0A195E3G4"/>
<keyword evidence="1" id="KW-1133">Transmembrane helix</keyword>
<dbReference type="EMBL" id="KQ979709">
    <property type="protein sequence ID" value="KYN19467.1"/>
    <property type="molecule type" value="Genomic_DNA"/>
</dbReference>
<keyword evidence="1" id="KW-0812">Transmembrane</keyword>
<dbReference type="Proteomes" id="UP000078492">
    <property type="component" value="Unassembled WGS sequence"/>
</dbReference>
<evidence type="ECO:0000313" key="2">
    <source>
        <dbReference type="EMBL" id="KYN19467.1"/>
    </source>
</evidence>
<evidence type="ECO:0000256" key="1">
    <source>
        <dbReference type="SAM" id="Phobius"/>
    </source>
</evidence>
<protein>
    <submittedName>
        <fullName evidence="2">Uncharacterized protein</fullName>
    </submittedName>
</protein>
<keyword evidence="1" id="KW-0472">Membrane</keyword>
<organism evidence="2 3">
    <name type="scientific">Trachymyrmex cornetzi</name>
    <dbReference type="NCBI Taxonomy" id="471704"/>
    <lineage>
        <taxon>Eukaryota</taxon>
        <taxon>Metazoa</taxon>
        <taxon>Ecdysozoa</taxon>
        <taxon>Arthropoda</taxon>
        <taxon>Hexapoda</taxon>
        <taxon>Insecta</taxon>
        <taxon>Pterygota</taxon>
        <taxon>Neoptera</taxon>
        <taxon>Endopterygota</taxon>
        <taxon>Hymenoptera</taxon>
        <taxon>Apocrita</taxon>
        <taxon>Aculeata</taxon>
        <taxon>Formicoidea</taxon>
        <taxon>Formicidae</taxon>
        <taxon>Myrmicinae</taxon>
        <taxon>Trachymyrmex</taxon>
    </lineage>
</organism>
<accession>A0A195E3G4</accession>
<sequence>MGVCKRTAVGGTIGVSFYAWQGWSCLTMIGIIIALTLFCYIYVIKPSEVTASRN</sequence>
<evidence type="ECO:0000313" key="3">
    <source>
        <dbReference type="Proteomes" id="UP000078492"/>
    </source>
</evidence>
<gene>
    <name evidence="2" type="ORF">ALC57_08234</name>
</gene>
<proteinExistence type="predicted"/>
<name>A0A195E3G4_9HYME</name>
<keyword evidence="3" id="KW-1185">Reference proteome</keyword>